<dbReference type="InterPro" id="IPR052193">
    <property type="entry name" value="Peptidase_C59"/>
</dbReference>
<keyword evidence="2 4" id="KW-0378">Hydrolase</keyword>
<protein>
    <submittedName>
        <fullName evidence="4">Linear amide C-N hydrolase</fullName>
    </submittedName>
</protein>
<comment type="caution">
    <text evidence="4">The sequence shown here is derived from an EMBL/GenBank/DDBJ whole genome shotgun (WGS) entry which is preliminary data.</text>
</comment>
<dbReference type="Proteomes" id="UP001155241">
    <property type="component" value="Unassembled WGS sequence"/>
</dbReference>
<dbReference type="PANTHER" id="PTHR35527">
    <property type="entry name" value="CHOLOYLGLYCINE HYDROLASE"/>
    <property type="match status" value="1"/>
</dbReference>
<organism evidence="4 5">
    <name type="scientific">Aeoliella straminimaris</name>
    <dbReference type="NCBI Taxonomy" id="2954799"/>
    <lineage>
        <taxon>Bacteria</taxon>
        <taxon>Pseudomonadati</taxon>
        <taxon>Planctomycetota</taxon>
        <taxon>Planctomycetia</taxon>
        <taxon>Pirellulales</taxon>
        <taxon>Lacipirellulaceae</taxon>
        <taxon>Aeoliella</taxon>
    </lineage>
</organism>
<evidence type="ECO:0000256" key="1">
    <source>
        <dbReference type="ARBA" id="ARBA00006625"/>
    </source>
</evidence>
<gene>
    <name evidence="4" type="ORF">NG895_15060</name>
</gene>
<dbReference type="SUPFAM" id="SSF56235">
    <property type="entry name" value="N-terminal nucleophile aminohydrolases (Ntn hydrolases)"/>
    <property type="match status" value="1"/>
</dbReference>
<accession>A0A9X2FFB1</accession>
<keyword evidence="5" id="KW-1185">Reference proteome</keyword>
<dbReference type="AlphaFoldDB" id="A0A9X2FFB1"/>
<evidence type="ECO:0000259" key="3">
    <source>
        <dbReference type="Pfam" id="PF02275"/>
    </source>
</evidence>
<dbReference type="PANTHER" id="PTHR35527:SF2">
    <property type="entry name" value="HYDROLASE"/>
    <property type="match status" value="1"/>
</dbReference>
<dbReference type="RefSeq" id="WP_252853338.1">
    <property type="nucleotide sequence ID" value="NZ_JAMXLR010000051.1"/>
</dbReference>
<reference evidence="4" key="1">
    <citation type="submission" date="2022-06" db="EMBL/GenBank/DDBJ databases">
        <title>Aeoliella straminimaris, a novel planctomycete from sediments.</title>
        <authorList>
            <person name="Vitorino I.R."/>
            <person name="Lage O.M."/>
        </authorList>
    </citation>
    <scope>NUCLEOTIDE SEQUENCE</scope>
    <source>
        <strain evidence="4">ICT_H6.2</strain>
    </source>
</reference>
<dbReference type="Gene3D" id="3.60.60.10">
    <property type="entry name" value="Penicillin V Acylase, Chain A"/>
    <property type="match status" value="1"/>
</dbReference>
<evidence type="ECO:0000313" key="5">
    <source>
        <dbReference type="Proteomes" id="UP001155241"/>
    </source>
</evidence>
<dbReference type="GO" id="GO:0016787">
    <property type="term" value="F:hydrolase activity"/>
    <property type="evidence" value="ECO:0007669"/>
    <property type="project" value="UniProtKB-KW"/>
</dbReference>
<evidence type="ECO:0000313" key="4">
    <source>
        <dbReference type="EMBL" id="MCO6045229.1"/>
    </source>
</evidence>
<dbReference type="CDD" id="cd01902">
    <property type="entry name" value="Ntn_CGH"/>
    <property type="match status" value="1"/>
</dbReference>
<dbReference type="EMBL" id="JAMXLR010000051">
    <property type="protein sequence ID" value="MCO6045229.1"/>
    <property type="molecule type" value="Genomic_DNA"/>
</dbReference>
<feature type="domain" description="Choloylglycine hydrolase/NAAA C-terminal" evidence="3">
    <location>
        <begin position="2"/>
        <end position="293"/>
    </location>
</feature>
<evidence type="ECO:0000256" key="2">
    <source>
        <dbReference type="ARBA" id="ARBA00022801"/>
    </source>
</evidence>
<comment type="similarity">
    <text evidence="1">Belongs to the peptidase C59 family.</text>
</comment>
<dbReference type="InterPro" id="IPR029055">
    <property type="entry name" value="Ntn_hydrolases_N"/>
</dbReference>
<dbReference type="Pfam" id="PF02275">
    <property type="entry name" value="CBAH"/>
    <property type="match status" value="1"/>
</dbReference>
<sequence length="325" mass="35833">MCTRTFWNNNRLAPVVGRTMDWPESTQPVLVVFPSGIQRDGAKVATQTVVSENPAQWTSKYGSLVTTAYGLATVDGVNEKGLAIHLLYLTATDFGPRDKSKQGVQAGMWGQYLLDNAASVAEALELMKDLQPVMVELEGKQATVHLAMEDVSGDSAIIEYVGGKPVVHQGPEYRVMTNDPIYDEQLANLASYDFTNATRQTPLPGNVDPQHRFVRAAYYMQMLPEPASEREAIASILAIARNVSVPFGAPNRLPGTLYNTEYRTAIDLKNLRYFFELTTAPNVIWVSLEQFDLTPGAAVRMLPPDDIHLVGNVTTKFEAVEHAPF</sequence>
<name>A0A9X2FFB1_9BACT</name>
<dbReference type="InterPro" id="IPR029132">
    <property type="entry name" value="CBAH/NAAA_C"/>
</dbReference>
<proteinExistence type="inferred from homology"/>